<dbReference type="PANTHER" id="PTHR30558:SF3">
    <property type="entry name" value="BIOPOLYMER TRANSPORT PROTEIN EXBD-RELATED"/>
    <property type="match status" value="1"/>
</dbReference>
<evidence type="ECO:0000313" key="9">
    <source>
        <dbReference type="Proteomes" id="UP000239366"/>
    </source>
</evidence>
<sequence length="205" mass="22456">MSFSRNQAPSVNAGSMADIAFLLLIFFLVTTTLETDQGISRLLPSSDTQVPTPKAERNILRISLNAQDAIMVGNQVVTLEEVPGLVMSFLDNGGKDSCSYCQGQGLNALSDSPKAAVVSLSSASQSSYAQYIAIQDALSIAYTELRDREGLRLYQESFSSMKERWASPEVTAEEKQQLTQKLKQLQNLFPQQIVESKLDPQNQAS</sequence>
<evidence type="ECO:0008006" key="10">
    <source>
        <dbReference type="Google" id="ProtNLM"/>
    </source>
</evidence>
<dbReference type="AlphaFoldDB" id="A0A2S7T7H4"/>
<accession>A0A2S7T7H4</accession>
<gene>
    <name evidence="8" type="ORF">BST99_09215</name>
</gene>
<evidence type="ECO:0000313" key="8">
    <source>
        <dbReference type="EMBL" id="PQJ15879.1"/>
    </source>
</evidence>
<dbReference type="Proteomes" id="UP000239366">
    <property type="component" value="Unassembled WGS sequence"/>
</dbReference>
<evidence type="ECO:0000256" key="3">
    <source>
        <dbReference type="ARBA" id="ARBA00022475"/>
    </source>
</evidence>
<dbReference type="GO" id="GO:0015031">
    <property type="term" value="P:protein transport"/>
    <property type="evidence" value="ECO:0007669"/>
    <property type="project" value="UniProtKB-KW"/>
</dbReference>
<comment type="caution">
    <text evidence="8">The sequence shown here is derived from an EMBL/GenBank/DDBJ whole genome shotgun (WGS) entry which is preliminary data.</text>
</comment>
<evidence type="ECO:0000256" key="4">
    <source>
        <dbReference type="ARBA" id="ARBA00022692"/>
    </source>
</evidence>
<proteinExistence type="inferred from homology"/>
<comment type="subcellular location">
    <subcellularLocation>
        <location evidence="1">Cell membrane</location>
        <topology evidence="1">Single-pass membrane protein</topology>
    </subcellularLocation>
    <subcellularLocation>
        <location evidence="7">Cell membrane</location>
        <topology evidence="7">Single-pass type II membrane protein</topology>
    </subcellularLocation>
</comment>
<dbReference type="Pfam" id="PF02472">
    <property type="entry name" value="ExbD"/>
    <property type="match status" value="1"/>
</dbReference>
<dbReference type="InterPro" id="IPR003400">
    <property type="entry name" value="ExbD"/>
</dbReference>
<evidence type="ECO:0000256" key="2">
    <source>
        <dbReference type="ARBA" id="ARBA00005811"/>
    </source>
</evidence>
<dbReference type="OrthoDB" id="9801500at2"/>
<dbReference type="EMBL" id="MQVX01000001">
    <property type="protein sequence ID" value="PQJ15879.1"/>
    <property type="molecule type" value="Genomic_DNA"/>
</dbReference>
<keyword evidence="7" id="KW-0813">Transport</keyword>
<organism evidence="8 9">
    <name type="scientific">Aureicoccus marinus</name>
    <dbReference type="NCBI Taxonomy" id="754435"/>
    <lineage>
        <taxon>Bacteria</taxon>
        <taxon>Pseudomonadati</taxon>
        <taxon>Bacteroidota</taxon>
        <taxon>Flavobacteriia</taxon>
        <taxon>Flavobacteriales</taxon>
        <taxon>Flavobacteriaceae</taxon>
        <taxon>Aureicoccus</taxon>
    </lineage>
</organism>
<keyword evidence="5" id="KW-1133">Transmembrane helix</keyword>
<keyword evidence="9" id="KW-1185">Reference proteome</keyword>
<evidence type="ECO:0000256" key="7">
    <source>
        <dbReference type="RuleBase" id="RU003879"/>
    </source>
</evidence>
<keyword evidence="6" id="KW-0472">Membrane</keyword>
<comment type="similarity">
    <text evidence="2 7">Belongs to the ExbD/TolR family.</text>
</comment>
<keyword evidence="7" id="KW-0653">Protein transport</keyword>
<name>A0A2S7T7H4_9FLAO</name>
<evidence type="ECO:0000256" key="6">
    <source>
        <dbReference type="ARBA" id="ARBA00023136"/>
    </source>
</evidence>
<evidence type="ECO:0000256" key="5">
    <source>
        <dbReference type="ARBA" id="ARBA00022989"/>
    </source>
</evidence>
<dbReference type="GO" id="GO:0022857">
    <property type="term" value="F:transmembrane transporter activity"/>
    <property type="evidence" value="ECO:0007669"/>
    <property type="project" value="InterPro"/>
</dbReference>
<evidence type="ECO:0000256" key="1">
    <source>
        <dbReference type="ARBA" id="ARBA00004162"/>
    </source>
</evidence>
<dbReference type="GO" id="GO:0005886">
    <property type="term" value="C:plasma membrane"/>
    <property type="evidence" value="ECO:0007669"/>
    <property type="project" value="UniProtKB-SubCell"/>
</dbReference>
<dbReference type="PANTHER" id="PTHR30558">
    <property type="entry name" value="EXBD MEMBRANE COMPONENT OF PMF-DRIVEN MACROMOLECULE IMPORT SYSTEM"/>
    <property type="match status" value="1"/>
</dbReference>
<dbReference type="RefSeq" id="WP_105001543.1">
    <property type="nucleotide sequence ID" value="NZ_MQVX01000001.1"/>
</dbReference>
<protein>
    <recommendedName>
        <fullName evidence="10">Biopolymer transporter ExbD</fullName>
    </recommendedName>
</protein>
<keyword evidence="4 7" id="KW-0812">Transmembrane</keyword>
<reference evidence="9" key="1">
    <citation type="submission" date="2016-11" db="EMBL/GenBank/DDBJ databases">
        <title>Trade-off between light-utilization and light-protection in marine flavobacteria.</title>
        <authorList>
            <person name="Kumagai Y."/>
            <person name="Yoshizawa S."/>
            <person name="Kogure K."/>
        </authorList>
    </citation>
    <scope>NUCLEOTIDE SEQUENCE [LARGE SCALE GENOMIC DNA]</scope>
    <source>
        <strain evidence="9">SG-18</strain>
    </source>
</reference>
<keyword evidence="3" id="KW-1003">Cell membrane</keyword>